<dbReference type="Pfam" id="PF16656">
    <property type="entry name" value="Pur_ac_phosph_N"/>
    <property type="match status" value="1"/>
</dbReference>
<dbReference type="SUPFAM" id="SSF56300">
    <property type="entry name" value="Metallo-dependent phosphatases"/>
    <property type="match status" value="1"/>
</dbReference>
<keyword evidence="1 2" id="KW-0732">Signal</keyword>
<dbReference type="Gene3D" id="3.60.21.10">
    <property type="match status" value="1"/>
</dbReference>
<organism evidence="5 6">
    <name type="scientific">Saccharothrix australiensis</name>
    <dbReference type="NCBI Taxonomy" id="2072"/>
    <lineage>
        <taxon>Bacteria</taxon>
        <taxon>Bacillati</taxon>
        <taxon>Actinomycetota</taxon>
        <taxon>Actinomycetes</taxon>
        <taxon>Pseudonocardiales</taxon>
        <taxon>Pseudonocardiaceae</taxon>
        <taxon>Saccharothrix</taxon>
    </lineage>
</organism>
<reference evidence="5 6" key="1">
    <citation type="submission" date="2018-10" db="EMBL/GenBank/DDBJ databases">
        <title>Sequencing the genomes of 1000 actinobacteria strains.</title>
        <authorList>
            <person name="Klenk H.-P."/>
        </authorList>
    </citation>
    <scope>NUCLEOTIDE SEQUENCE [LARGE SCALE GENOMIC DNA]</scope>
    <source>
        <strain evidence="5 6">DSM 43800</strain>
    </source>
</reference>
<evidence type="ECO:0000259" key="3">
    <source>
        <dbReference type="Pfam" id="PF00149"/>
    </source>
</evidence>
<dbReference type="InterPro" id="IPR004843">
    <property type="entry name" value="Calcineurin-like_PHP"/>
</dbReference>
<evidence type="ECO:0000313" key="6">
    <source>
        <dbReference type="Proteomes" id="UP000282084"/>
    </source>
</evidence>
<keyword evidence="6" id="KW-1185">Reference proteome</keyword>
<dbReference type="PANTHER" id="PTHR45867:SF3">
    <property type="entry name" value="ACID PHOSPHATASE TYPE 7"/>
    <property type="match status" value="1"/>
</dbReference>
<feature type="domain" description="Purple acid phosphatase N-terminal" evidence="4">
    <location>
        <begin position="48"/>
        <end position="135"/>
    </location>
</feature>
<dbReference type="EMBL" id="RBXO01000001">
    <property type="protein sequence ID" value="RKT55701.1"/>
    <property type="molecule type" value="Genomic_DNA"/>
</dbReference>
<dbReference type="InterPro" id="IPR015914">
    <property type="entry name" value="PAPs_N"/>
</dbReference>
<dbReference type="SUPFAM" id="SSF49363">
    <property type="entry name" value="Purple acid phosphatase, N-terminal domain"/>
    <property type="match status" value="1"/>
</dbReference>
<feature type="domain" description="Calcineurin-like phosphoesterase" evidence="3">
    <location>
        <begin position="178"/>
        <end position="379"/>
    </location>
</feature>
<feature type="chain" id="PRO_5019746803" evidence="2">
    <location>
        <begin position="40"/>
        <end position="653"/>
    </location>
</feature>
<proteinExistence type="predicted"/>
<gene>
    <name evidence="5" type="ORF">C8E97_4386</name>
</gene>
<evidence type="ECO:0000256" key="2">
    <source>
        <dbReference type="SAM" id="SignalP"/>
    </source>
</evidence>
<dbReference type="InterPro" id="IPR006311">
    <property type="entry name" value="TAT_signal"/>
</dbReference>
<comment type="caution">
    <text evidence="5">The sequence shown here is derived from an EMBL/GenBank/DDBJ whole genome shotgun (WGS) entry which is preliminary data.</text>
</comment>
<sequence>MSSQQPRRGARRRPRTALAAAVLGSVVAGVLALPGTASADADTPDVSRLILTPTATPADSQSFTWRSTTAGGGTVQVRPVGGAPVDVAATAVDTSNLAGVDYVHYSATATGLTADTAYEYRVGGGERWSRWRPFRSAAKGAKPFEFLYYGDAQIGLDSTWPAVVAAANAKAPRSAGSVHAGDLIDSSNQVQWTSWFNGMGESAATTQVLAAPGNHEYTGDGALRNWKMNFEYPANHPGPATIGALAERAKGDTDAARQTAAYFAHWENVAKETVYYSDFQDVRFITLNATQNTGYLRPPTLPSCAVDCPSPGPLWVEFQAAWLDHVLTANPNKWSVVTFHQPVYSTSTGRDEPVLRANWVPVFQKHNVDLVLMGHDHTYARGYNNTNATDAPGTTNGPVYAVSNSGAKHYTLAPAGDNVWTRNGATQVKRGQGVTTYQVVSVNGDTVTYRSYVAEKKADSPEPEQVGDLFDSFTITKRGGVKHVTEAGVEPPSADDEQRIKVTVPERAPGELVWSIDGGNGVVDLGTAKRSGDHYAATGSLNPVRVTDTRVDAPRWSLSGRVGDFTSAGKTFSGKYLGWSPFVGENGGDAVAGAAVASGFLSGNGLAESATLGSAPVGHAEGSSVLRADLDLRLPVTVADGTYHGTLTLTALG</sequence>
<accession>A0A495W1Y4</accession>
<name>A0A495W1Y4_9PSEU</name>
<evidence type="ECO:0000256" key="1">
    <source>
        <dbReference type="ARBA" id="ARBA00022729"/>
    </source>
</evidence>
<dbReference type="AlphaFoldDB" id="A0A495W1Y4"/>
<dbReference type="PROSITE" id="PS51318">
    <property type="entry name" value="TAT"/>
    <property type="match status" value="1"/>
</dbReference>
<dbReference type="InterPro" id="IPR008963">
    <property type="entry name" value="Purple_acid_Pase-like_N"/>
</dbReference>
<evidence type="ECO:0000313" key="5">
    <source>
        <dbReference type="EMBL" id="RKT55701.1"/>
    </source>
</evidence>
<dbReference type="GO" id="GO:0046872">
    <property type="term" value="F:metal ion binding"/>
    <property type="evidence" value="ECO:0007669"/>
    <property type="project" value="InterPro"/>
</dbReference>
<evidence type="ECO:0000259" key="4">
    <source>
        <dbReference type="Pfam" id="PF16656"/>
    </source>
</evidence>
<dbReference type="GO" id="GO:0003993">
    <property type="term" value="F:acid phosphatase activity"/>
    <property type="evidence" value="ECO:0007669"/>
    <property type="project" value="InterPro"/>
</dbReference>
<dbReference type="InterPro" id="IPR029052">
    <property type="entry name" value="Metallo-depent_PP-like"/>
</dbReference>
<dbReference type="Proteomes" id="UP000282084">
    <property type="component" value="Unassembled WGS sequence"/>
</dbReference>
<protein>
    <submittedName>
        <fullName evidence="5">Calcineurin-like phosphoesterase family protein</fullName>
    </submittedName>
</protein>
<feature type="signal peptide" evidence="2">
    <location>
        <begin position="1"/>
        <end position="39"/>
    </location>
</feature>
<dbReference type="RefSeq" id="WP_170211949.1">
    <property type="nucleotide sequence ID" value="NZ_RBXO01000001.1"/>
</dbReference>
<dbReference type="PANTHER" id="PTHR45867">
    <property type="entry name" value="PURPLE ACID PHOSPHATASE"/>
    <property type="match status" value="1"/>
</dbReference>
<dbReference type="Pfam" id="PF00149">
    <property type="entry name" value="Metallophos"/>
    <property type="match status" value="1"/>
</dbReference>
<dbReference type="Gene3D" id="2.60.40.380">
    <property type="entry name" value="Purple acid phosphatase-like, N-terminal"/>
    <property type="match status" value="1"/>
</dbReference>